<dbReference type="PANTHER" id="PTHR45772:SF9">
    <property type="entry name" value="CONSERVED COMPONENT OF ABC TRANSPORTER FOR NATURAL AMINO ACIDS"/>
    <property type="match status" value="1"/>
</dbReference>
<dbReference type="Proteomes" id="UP000196640">
    <property type="component" value="Unassembled WGS sequence"/>
</dbReference>
<dbReference type="CDD" id="cd03219">
    <property type="entry name" value="ABC_Mj1267_LivG_branched"/>
    <property type="match status" value="1"/>
</dbReference>
<name>A0A212ARH0_9RHOB</name>
<protein>
    <submittedName>
        <fullName evidence="5">ABC transporter ATP-binding protein</fullName>
    </submittedName>
</protein>
<dbReference type="InterPro" id="IPR027417">
    <property type="entry name" value="P-loop_NTPase"/>
</dbReference>
<evidence type="ECO:0000256" key="3">
    <source>
        <dbReference type="ARBA" id="ARBA00022840"/>
    </source>
</evidence>
<dbReference type="InterPro" id="IPR003593">
    <property type="entry name" value="AAA+_ATPase"/>
</dbReference>
<dbReference type="PANTHER" id="PTHR45772">
    <property type="entry name" value="CONSERVED COMPONENT OF ABC TRANSPORTER FOR NATURAL AMINO ACIDS-RELATED"/>
    <property type="match status" value="1"/>
</dbReference>
<dbReference type="GO" id="GO:0016887">
    <property type="term" value="F:ATP hydrolysis activity"/>
    <property type="evidence" value="ECO:0007669"/>
    <property type="project" value="InterPro"/>
</dbReference>
<keyword evidence="1" id="KW-0813">Transport</keyword>
<dbReference type="Gene3D" id="3.40.50.300">
    <property type="entry name" value="P-loop containing nucleotide triphosphate hydrolases"/>
    <property type="match status" value="1"/>
</dbReference>
<dbReference type="EMBL" id="NIPX01000010">
    <property type="protein sequence ID" value="OWJ84064.1"/>
    <property type="molecule type" value="Genomic_DNA"/>
</dbReference>
<comment type="caution">
    <text evidence="5">The sequence shown here is derived from an EMBL/GenBank/DDBJ whole genome shotgun (WGS) entry which is preliminary data.</text>
</comment>
<dbReference type="Pfam" id="PF00005">
    <property type="entry name" value="ABC_tran"/>
    <property type="match status" value="1"/>
</dbReference>
<proteinExistence type="predicted"/>
<feature type="domain" description="ABC transporter" evidence="4">
    <location>
        <begin position="8"/>
        <end position="250"/>
    </location>
</feature>
<keyword evidence="3 5" id="KW-0067">ATP-binding</keyword>
<dbReference type="SUPFAM" id="SSF52540">
    <property type="entry name" value="P-loop containing nucleoside triphosphate hydrolases"/>
    <property type="match status" value="1"/>
</dbReference>
<evidence type="ECO:0000259" key="4">
    <source>
        <dbReference type="PROSITE" id="PS50893"/>
    </source>
</evidence>
<evidence type="ECO:0000313" key="5">
    <source>
        <dbReference type="EMBL" id="OWJ84064.1"/>
    </source>
</evidence>
<dbReference type="PROSITE" id="PS50893">
    <property type="entry name" value="ABC_TRANSPORTER_2"/>
    <property type="match status" value="1"/>
</dbReference>
<accession>A0A212ARH0</accession>
<evidence type="ECO:0000256" key="2">
    <source>
        <dbReference type="ARBA" id="ARBA00022741"/>
    </source>
</evidence>
<dbReference type="RefSeq" id="WP_088233616.1">
    <property type="nucleotide sequence ID" value="NZ_NIPX01000010.1"/>
</dbReference>
<sequence>MTDVMPVLDVRGLEKHFGGVVAARDINVTVGAGEQIAIVGSNGAGKTTFVNMVTGYLKPSGGTIRFRGQDVTGLDPRQTARAGIRRSFQIAQVFPAMTVLENMLTADMAGDTGRGAFWKPSLSDTRIGRARAELAHFGLAGEEGRIAGTLPQGVRKQLDIAMASVGRPELMLLDEPTSGVSVDEKMAMMDRVIHPLRDIGATIMFIEHDIDIVRSYARRVIAFYEGTILADGPVETVLAEPKVREYVIGDRHA</sequence>
<dbReference type="SMART" id="SM00382">
    <property type="entry name" value="AAA"/>
    <property type="match status" value="1"/>
</dbReference>
<dbReference type="AlphaFoldDB" id="A0A212ARH0"/>
<dbReference type="GO" id="GO:0005524">
    <property type="term" value="F:ATP binding"/>
    <property type="evidence" value="ECO:0007669"/>
    <property type="project" value="UniProtKB-KW"/>
</dbReference>
<reference evidence="5 6" key="1">
    <citation type="submission" date="2016-11" db="EMBL/GenBank/DDBJ databases">
        <title>Comparison of Traditional DNA-DNA Hybridization with In Silico Genomic Analysis.</title>
        <authorList>
            <person name="Nicholson A.C."/>
            <person name="Sammons S."/>
            <person name="Humrighouse B.W."/>
            <person name="Graziano J."/>
            <person name="Lasker B."/>
            <person name="Whitney A.M."/>
            <person name="Mcquiston J.R."/>
        </authorList>
    </citation>
    <scope>NUCLEOTIDE SEQUENCE [LARGE SCALE GENOMIC DNA]</scope>
    <source>
        <strain evidence="5 6">H2381</strain>
    </source>
</reference>
<dbReference type="OrthoDB" id="9806149at2"/>
<gene>
    <name evidence="5" type="ORF">CDV52_09240</name>
</gene>
<dbReference type="STRING" id="366616.CG51_11135"/>
<evidence type="ECO:0000313" key="6">
    <source>
        <dbReference type="Proteomes" id="UP000196640"/>
    </source>
</evidence>
<organism evidence="5 6">
    <name type="scientific">Haematobacter missouriensis</name>
    <dbReference type="NCBI Taxonomy" id="366616"/>
    <lineage>
        <taxon>Bacteria</taxon>
        <taxon>Pseudomonadati</taxon>
        <taxon>Pseudomonadota</taxon>
        <taxon>Alphaproteobacteria</taxon>
        <taxon>Rhodobacterales</taxon>
        <taxon>Paracoccaceae</taxon>
        <taxon>Haematobacter</taxon>
    </lineage>
</organism>
<dbReference type="GO" id="GO:0005886">
    <property type="term" value="C:plasma membrane"/>
    <property type="evidence" value="ECO:0007669"/>
    <property type="project" value="TreeGrafter"/>
</dbReference>
<dbReference type="InterPro" id="IPR051120">
    <property type="entry name" value="ABC_AA/LPS_Transport"/>
</dbReference>
<dbReference type="InterPro" id="IPR003439">
    <property type="entry name" value="ABC_transporter-like_ATP-bd"/>
</dbReference>
<evidence type="ECO:0000256" key="1">
    <source>
        <dbReference type="ARBA" id="ARBA00022448"/>
    </source>
</evidence>
<keyword evidence="2" id="KW-0547">Nucleotide-binding</keyword>